<comment type="caution">
    <text evidence="5">The sequence shown here is derived from an EMBL/GenBank/DDBJ whole genome shotgun (WGS) entry which is preliminary data.</text>
</comment>
<gene>
    <name evidence="5" type="ORF">J2X26_002433</name>
</gene>
<dbReference type="RefSeq" id="WP_307492593.1">
    <property type="nucleotide sequence ID" value="NZ_JAUSVB010000003.1"/>
</dbReference>
<dbReference type="Pfam" id="PF01547">
    <property type="entry name" value="SBP_bac_1"/>
    <property type="match status" value="1"/>
</dbReference>
<accession>A0ABU0EFR0</accession>
<evidence type="ECO:0000256" key="3">
    <source>
        <dbReference type="ARBA" id="ARBA00022729"/>
    </source>
</evidence>
<keyword evidence="6" id="KW-1185">Reference proteome</keyword>
<comment type="similarity">
    <text evidence="1">Belongs to the bacterial solute-binding protein 1 family.</text>
</comment>
<dbReference type="Proteomes" id="UP001239626">
    <property type="component" value="Unassembled WGS sequence"/>
</dbReference>
<dbReference type="EMBL" id="JAUSVB010000003">
    <property type="protein sequence ID" value="MDQ0374112.1"/>
    <property type="molecule type" value="Genomic_DNA"/>
</dbReference>
<evidence type="ECO:0000313" key="5">
    <source>
        <dbReference type="EMBL" id="MDQ0374112.1"/>
    </source>
</evidence>
<dbReference type="Gene3D" id="3.40.190.10">
    <property type="entry name" value="Periplasmic binding protein-like II"/>
    <property type="match status" value="1"/>
</dbReference>
<reference evidence="5 6" key="1">
    <citation type="submission" date="2023-07" db="EMBL/GenBank/DDBJ databases">
        <title>Sorghum-associated microbial communities from plants grown in Nebraska, USA.</title>
        <authorList>
            <person name="Schachtman D."/>
        </authorList>
    </citation>
    <scope>NUCLEOTIDE SEQUENCE [LARGE SCALE GENOMIC DNA]</scope>
    <source>
        <strain evidence="5 6">BE332</strain>
    </source>
</reference>
<evidence type="ECO:0000256" key="2">
    <source>
        <dbReference type="ARBA" id="ARBA00022448"/>
    </source>
</evidence>
<proteinExistence type="inferred from homology"/>
<name>A0ABU0EFR0_9CELL</name>
<evidence type="ECO:0000256" key="4">
    <source>
        <dbReference type="SAM" id="SignalP"/>
    </source>
</evidence>
<dbReference type="InterPro" id="IPR006059">
    <property type="entry name" value="SBP"/>
</dbReference>
<feature type="chain" id="PRO_5047453847" evidence="4">
    <location>
        <begin position="22"/>
        <end position="441"/>
    </location>
</feature>
<protein>
    <submittedName>
        <fullName evidence="5">N,N'-diacetylchitobiose transport system substrate-binding protein</fullName>
    </submittedName>
</protein>
<evidence type="ECO:0000256" key="1">
    <source>
        <dbReference type="ARBA" id="ARBA00008520"/>
    </source>
</evidence>
<sequence length="441" mass="46720">MKILRFAAVGVAAALTLTACGNGDDASDTPTDAGTPEAATIKLWLNGTDTPDALREYLTTTFESENPGSKLVIEEQDWSGLVPRLQTALGSADQTPDVVEIGNTQSPTFTYAGAFADISDMYDELGGDNLLPGFVDAGSADGKFYAAPYYSGARAVFYNKDAFAAAGVEVPTTLAEFTEVAKKLQTDTQSGFWFPGQDWYNGAAWIYTNGGDLAVKDGDSWKGALSSPESIKGLEEVQDLFANATNAPADSDSNEPWVPFNAGQSAMFSAPTWARWSIDLPQCNKAVDPDDTSEEAKALRGEQQACNEEHTGVFPLPGLDEGSYANGFAGGSNIAVAAKSKHPELAKSLLKIMFTEEFQNMLGENGLIPGNTEYAASMGDDVYAKAAVAAALNAKLTPAAEKWADVEGDRILEDFFQQLATGADVKEAAASTDQLLEDALN</sequence>
<organism evidence="5 6">
    <name type="scientific">Cellulomonas humilata</name>
    <dbReference type="NCBI Taxonomy" id="144055"/>
    <lineage>
        <taxon>Bacteria</taxon>
        <taxon>Bacillati</taxon>
        <taxon>Actinomycetota</taxon>
        <taxon>Actinomycetes</taxon>
        <taxon>Micrococcales</taxon>
        <taxon>Cellulomonadaceae</taxon>
        <taxon>Cellulomonas</taxon>
    </lineage>
</organism>
<feature type="signal peptide" evidence="4">
    <location>
        <begin position="1"/>
        <end position="21"/>
    </location>
</feature>
<dbReference type="PANTHER" id="PTHR30061:SF50">
    <property type="entry name" value="MALTOSE_MALTODEXTRIN-BINDING PERIPLASMIC PROTEIN"/>
    <property type="match status" value="1"/>
</dbReference>
<evidence type="ECO:0000313" key="6">
    <source>
        <dbReference type="Proteomes" id="UP001239626"/>
    </source>
</evidence>
<keyword evidence="3 4" id="KW-0732">Signal</keyword>
<keyword evidence="2" id="KW-0813">Transport</keyword>
<dbReference type="PANTHER" id="PTHR30061">
    <property type="entry name" value="MALTOSE-BINDING PERIPLASMIC PROTEIN"/>
    <property type="match status" value="1"/>
</dbReference>
<dbReference type="PROSITE" id="PS51257">
    <property type="entry name" value="PROKAR_LIPOPROTEIN"/>
    <property type="match status" value="1"/>
</dbReference>
<dbReference type="SUPFAM" id="SSF53850">
    <property type="entry name" value="Periplasmic binding protein-like II"/>
    <property type="match status" value="1"/>
</dbReference>